<proteinExistence type="predicted"/>
<name>A0A944DSX8_PSEFL</name>
<gene>
    <name evidence="2" type="ORF">J7E47_25995</name>
</gene>
<dbReference type="RefSeq" id="WP_092403465.1">
    <property type="nucleotide sequence ID" value="NZ_JAGGNX010000030.1"/>
</dbReference>
<protein>
    <recommendedName>
        <fullName evidence="1">CdiI immunity protein domain-containing protein</fullName>
    </recommendedName>
</protein>
<dbReference type="CDD" id="cd20687">
    <property type="entry name" value="CdiI_Ykris-like"/>
    <property type="match status" value="1"/>
</dbReference>
<reference evidence="2" key="1">
    <citation type="submission" date="2021-03" db="EMBL/GenBank/DDBJ databases">
        <title>Genomic analysis provides insights into the functional capacity of soil bacteria communities inhabiting an altitudinal gradient in the Atacama Desert.</title>
        <authorList>
            <person name="Gonzalez M."/>
            <person name="Maldonado J."/>
            <person name="Maza F."/>
            <person name="Hodar C."/>
            <person name="Cortes M."/>
            <person name="Palma R."/>
            <person name="Andreani C."/>
            <person name="Gaete A."/>
            <person name="Vasquez-Dean J."/>
            <person name="Acuna V."/>
            <person name="Aguado M."/>
            <person name="Mandakovic D."/>
            <person name="Latorre M."/>
            <person name="Orellana A."/>
            <person name="Gutierrez R."/>
            <person name="Montecino M."/>
            <person name="Allende M."/>
            <person name="Maass A."/>
            <person name="Cambiazo V."/>
        </authorList>
    </citation>
    <scope>NUCLEOTIDE SEQUENCE</scope>
    <source>
        <strain evidence="2">ISL-25</strain>
    </source>
</reference>
<feature type="domain" description="CdiI immunity protein" evidence="1">
    <location>
        <begin position="5"/>
        <end position="95"/>
    </location>
</feature>
<accession>A0A944DSX8</accession>
<dbReference type="Pfam" id="PF18593">
    <property type="entry name" value="CdiI_2"/>
    <property type="match status" value="1"/>
</dbReference>
<organism evidence="2 3">
    <name type="scientific">Pseudomonas fluorescens</name>
    <dbReference type="NCBI Taxonomy" id="294"/>
    <lineage>
        <taxon>Bacteria</taxon>
        <taxon>Pseudomonadati</taxon>
        <taxon>Pseudomonadota</taxon>
        <taxon>Gammaproteobacteria</taxon>
        <taxon>Pseudomonadales</taxon>
        <taxon>Pseudomonadaceae</taxon>
        <taxon>Pseudomonas</taxon>
    </lineage>
</organism>
<evidence type="ECO:0000313" key="2">
    <source>
        <dbReference type="EMBL" id="MBT2332175.1"/>
    </source>
</evidence>
<comment type="caution">
    <text evidence="2">The sequence shown here is derived from an EMBL/GenBank/DDBJ whole genome shotgun (WGS) entry which is preliminary data.</text>
</comment>
<dbReference type="Proteomes" id="UP000692896">
    <property type="component" value="Unassembled WGS sequence"/>
</dbReference>
<dbReference type="EMBL" id="JAGGOB010000073">
    <property type="protein sequence ID" value="MBT2332175.1"/>
    <property type="molecule type" value="Genomic_DNA"/>
</dbReference>
<evidence type="ECO:0000259" key="1">
    <source>
        <dbReference type="Pfam" id="PF18593"/>
    </source>
</evidence>
<dbReference type="InterPro" id="IPR041129">
    <property type="entry name" value="CdiI_2"/>
</dbReference>
<evidence type="ECO:0000313" key="3">
    <source>
        <dbReference type="Proteomes" id="UP000692896"/>
    </source>
</evidence>
<dbReference type="AlphaFoldDB" id="A0A944DSX8"/>
<sequence>MNIDFPELHDFLGAYFHQDWTVEYETAEQALDVFLAESDIEDLRAVQQELNVLLSKKKNELELREYLLRELSCYYSYWKAWDTGEAWLLHIVNRLNLKISCS</sequence>